<feature type="transmembrane region" description="Helical" evidence="2">
    <location>
        <begin position="543"/>
        <end position="564"/>
    </location>
</feature>
<keyword evidence="6" id="KW-1185">Reference proteome</keyword>
<dbReference type="RefSeq" id="WP_351977192.1">
    <property type="nucleotide sequence ID" value="NZ_JBEPBX010000018.1"/>
</dbReference>
<dbReference type="SUPFAM" id="SSF56801">
    <property type="entry name" value="Acetyl-CoA synthetase-like"/>
    <property type="match status" value="1"/>
</dbReference>
<keyword evidence="2" id="KW-0812">Transmembrane</keyword>
<dbReference type="EMBL" id="JBEPBX010000018">
    <property type="protein sequence ID" value="MER6615664.1"/>
    <property type="molecule type" value="Genomic_DNA"/>
</dbReference>
<dbReference type="Gene3D" id="3.40.50.12780">
    <property type="entry name" value="N-terminal domain of ligase-like"/>
    <property type="match status" value="1"/>
</dbReference>
<feature type="domain" description="AMP-dependent synthetase/ligase" evidence="3">
    <location>
        <begin position="20"/>
        <end position="367"/>
    </location>
</feature>
<dbReference type="InterPro" id="IPR045851">
    <property type="entry name" value="AMP-bd_C_sf"/>
</dbReference>
<dbReference type="InterPro" id="IPR025110">
    <property type="entry name" value="AMP-bd_C"/>
</dbReference>
<protein>
    <submittedName>
        <fullName evidence="5">AMP-binding protein</fullName>
    </submittedName>
</protein>
<dbReference type="InterPro" id="IPR050237">
    <property type="entry name" value="ATP-dep_AMP-bd_enzyme"/>
</dbReference>
<dbReference type="InterPro" id="IPR000873">
    <property type="entry name" value="AMP-dep_synth/lig_dom"/>
</dbReference>
<dbReference type="Gene3D" id="3.30.300.30">
    <property type="match status" value="1"/>
</dbReference>
<keyword evidence="2" id="KW-0472">Membrane</keyword>
<feature type="transmembrane region" description="Helical" evidence="2">
    <location>
        <begin position="614"/>
        <end position="635"/>
    </location>
</feature>
<organism evidence="5 6">
    <name type="scientific">Streptomyces xantholiticus</name>
    <dbReference type="NCBI Taxonomy" id="68285"/>
    <lineage>
        <taxon>Bacteria</taxon>
        <taxon>Bacillati</taxon>
        <taxon>Actinomycetota</taxon>
        <taxon>Actinomycetes</taxon>
        <taxon>Kitasatosporales</taxon>
        <taxon>Streptomycetaceae</taxon>
        <taxon>Streptomyces</taxon>
    </lineage>
</organism>
<accession>A0ABV1UXZ2</accession>
<dbReference type="PANTHER" id="PTHR43767:SF10">
    <property type="entry name" value="SURFACTIN SYNTHASE SUBUNIT 1"/>
    <property type="match status" value="1"/>
</dbReference>
<reference evidence="5 6" key="1">
    <citation type="submission" date="2024-06" db="EMBL/GenBank/DDBJ databases">
        <title>The Natural Products Discovery Center: Release of the First 8490 Sequenced Strains for Exploring Actinobacteria Biosynthetic Diversity.</title>
        <authorList>
            <person name="Kalkreuter E."/>
            <person name="Kautsar S.A."/>
            <person name="Yang D."/>
            <person name="Bader C.D."/>
            <person name="Teijaro C.N."/>
            <person name="Fluegel L."/>
            <person name="Davis C.M."/>
            <person name="Simpson J.R."/>
            <person name="Lauterbach L."/>
            <person name="Steele A.D."/>
            <person name="Gui C."/>
            <person name="Meng S."/>
            <person name="Li G."/>
            <person name="Viehrig K."/>
            <person name="Ye F."/>
            <person name="Su P."/>
            <person name="Kiefer A.F."/>
            <person name="Nichols A."/>
            <person name="Cepeda A.J."/>
            <person name="Yan W."/>
            <person name="Fan B."/>
            <person name="Jiang Y."/>
            <person name="Adhikari A."/>
            <person name="Zheng C.-J."/>
            <person name="Schuster L."/>
            <person name="Cowan T.M."/>
            <person name="Smanski M.J."/>
            <person name="Chevrette M.G."/>
            <person name="De Carvalho L.P.S."/>
            <person name="Shen B."/>
        </authorList>
    </citation>
    <scope>NUCLEOTIDE SEQUENCE [LARGE SCALE GENOMIC DNA]</scope>
    <source>
        <strain evidence="5 6">NPDC000837</strain>
    </source>
</reference>
<dbReference type="Proteomes" id="UP001445472">
    <property type="component" value="Unassembled WGS sequence"/>
</dbReference>
<dbReference type="PANTHER" id="PTHR43767">
    <property type="entry name" value="LONG-CHAIN-FATTY-ACID--COA LIGASE"/>
    <property type="match status" value="1"/>
</dbReference>
<sequence>MSVDHVPVGGQHVDELVAGWAETTPSAEAIVCGVERISYGELGRLVDTEADRLRSVGLPDGGLVAVALDQPAAALAVMLGALRAGGAYLPLDPAMPREELHRILRDADPYVVLTRELYRIAAGDRPDRRVVCVDAEAGPAGEGGTQPHDAPDAPSARGATACVLLTAGTTGPPGLVPVSHHELAVARNAWQQVYGLDARDRHLYTAPPESAEFTAGWVRALGSGGTLILTDSNDPHDPGALGTALRRLIAEEETTVLACGVPTARLLTAQGLPPRTRLRLVTVTGDAWYLDEQRALKEALSGDVRVVNAYTVTEAFGAGAYYELPDLRHSPELGSQSVSLIGVPLPETYLTVRGPAPGTRGPIVLNGVHTGDDGRIREDGLLEFLGRQGSYASAERALHGHPDVREGLVTEVETKHPRDLKVVAYAVPAEGRTLDAVDVHRHVCRTLLSDARPHAVVCVPSLPRTRADKVDRKNLPLPVDVGTTLRNKGGTVGPASAQTPTGCVVVGVLFLVAFFALLAWVFTDLLWPFSTNVSDVPSPYADYFRVLYFFENVSFGAGMAFLLVGRPGMARVGHTGWFTTAAHLSAVWLLVAWWPQDNLYRLTAKTDWPAQAVLVYTFNVSLMIAAAVIAAFAAVTPKWRRRLSR</sequence>
<feature type="domain" description="AMP-binding enzyme C-terminal" evidence="4">
    <location>
        <begin position="395"/>
        <end position="469"/>
    </location>
</feature>
<proteinExistence type="predicted"/>
<dbReference type="Pfam" id="PF00501">
    <property type="entry name" value="AMP-binding"/>
    <property type="match status" value="1"/>
</dbReference>
<keyword evidence="2" id="KW-1133">Transmembrane helix</keyword>
<gene>
    <name evidence="5" type="ORF">ABT276_20330</name>
</gene>
<feature type="transmembrane region" description="Helical" evidence="2">
    <location>
        <begin position="576"/>
        <end position="594"/>
    </location>
</feature>
<comment type="caution">
    <text evidence="5">The sequence shown here is derived from an EMBL/GenBank/DDBJ whole genome shotgun (WGS) entry which is preliminary data.</text>
</comment>
<dbReference type="Pfam" id="PF13193">
    <property type="entry name" value="AMP-binding_C"/>
    <property type="match status" value="1"/>
</dbReference>
<feature type="region of interest" description="Disordered" evidence="1">
    <location>
        <begin position="137"/>
        <end position="156"/>
    </location>
</feature>
<name>A0ABV1UXZ2_9ACTN</name>
<feature type="transmembrane region" description="Helical" evidence="2">
    <location>
        <begin position="503"/>
        <end position="523"/>
    </location>
</feature>
<evidence type="ECO:0000313" key="6">
    <source>
        <dbReference type="Proteomes" id="UP001445472"/>
    </source>
</evidence>
<evidence type="ECO:0000256" key="2">
    <source>
        <dbReference type="SAM" id="Phobius"/>
    </source>
</evidence>
<dbReference type="InterPro" id="IPR042099">
    <property type="entry name" value="ANL_N_sf"/>
</dbReference>
<evidence type="ECO:0000256" key="1">
    <source>
        <dbReference type="SAM" id="MobiDB-lite"/>
    </source>
</evidence>
<evidence type="ECO:0000259" key="3">
    <source>
        <dbReference type="Pfam" id="PF00501"/>
    </source>
</evidence>
<evidence type="ECO:0000259" key="4">
    <source>
        <dbReference type="Pfam" id="PF13193"/>
    </source>
</evidence>
<evidence type="ECO:0000313" key="5">
    <source>
        <dbReference type="EMBL" id="MER6615664.1"/>
    </source>
</evidence>